<dbReference type="EMBL" id="FNAN01000012">
    <property type="protein sequence ID" value="SDF78260.1"/>
    <property type="molecule type" value="Genomic_DNA"/>
</dbReference>
<keyword evidence="3" id="KW-1185">Reference proteome</keyword>
<dbReference type="RefSeq" id="WP_090154168.1">
    <property type="nucleotide sequence ID" value="NZ_FNAN01000012.1"/>
</dbReference>
<dbReference type="AlphaFoldDB" id="A0A1G7NYI4"/>
<proteinExistence type="predicted"/>
<dbReference type="OrthoDB" id="971358at2"/>
<accession>A0A1G7NYI4</accession>
<reference evidence="3" key="1">
    <citation type="submission" date="2016-10" db="EMBL/GenBank/DDBJ databases">
        <authorList>
            <person name="Varghese N."/>
            <person name="Submissions S."/>
        </authorList>
    </citation>
    <scope>NUCLEOTIDE SEQUENCE [LARGE SCALE GENOMIC DNA]</scope>
    <source>
        <strain evidence="3">DSM 25329</strain>
    </source>
</reference>
<evidence type="ECO:0000313" key="3">
    <source>
        <dbReference type="Proteomes" id="UP000198748"/>
    </source>
</evidence>
<dbReference type="Proteomes" id="UP000198748">
    <property type="component" value="Unassembled WGS sequence"/>
</dbReference>
<organism evidence="2 3">
    <name type="scientific">Dyadobacter soli</name>
    <dbReference type="NCBI Taxonomy" id="659014"/>
    <lineage>
        <taxon>Bacteria</taxon>
        <taxon>Pseudomonadati</taxon>
        <taxon>Bacteroidota</taxon>
        <taxon>Cytophagia</taxon>
        <taxon>Cytophagales</taxon>
        <taxon>Spirosomataceae</taxon>
        <taxon>Dyadobacter</taxon>
    </lineage>
</organism>
<evidence type="ECO:0000256" key="1">
    <source>
        <dbReference type="SAM" id="MobiDB-lite"/>
    </source>
</evidence>
<name>A0A1G7NYI4_9BACT</name>
<evidence type="ECO:0000313" key="2">
    <source>
        <dbReference type="EMBL" id="SDF78260.1"/>
    </source>
</evidence>
<dbReference type="STRING" id="659014.SAMN04487996_112182"/>
<protein>
    <submittedName>
        <fullName evidence="2">Uncharacterized protein</fullName>
    </submittedName>
</protein>
<sequence length="73" mass="8073">MEQVIPTEAGETKQALPITDSPEAAKTTTPEQRPGLVLDNIAARMMQTRRDIDAYNRGEMTKAELEALGIKLF</sequence>
<gene>
    <name evidence="2" type="ORF">SAMN04487996_112182</name>
</gene>
<feature type="region of interest" description="Disordered" evidence="1">
    <location>
        <begin position="1"/>
        <end position="34"/>
    </location>
</feature>